<comment type="caution">
    <text evidence="2">The sequence shown here is derived from an EMBL/GenBank/DDBJ whole genome shotgun (WGS) entry which is preliminary data.</text>
</comment>
<proteinExistence type="predicted"/>
<dbReference type="Proteomes" id="UP000004115">
    <property type="component" value="Unassembled WGS sequence"/>
</dbReference>
<evidence type="ECO:0000313" key="2">
    <source>
        <dbReference type="EMBL" id="EEW52325.1"/>
    </source>
</evidence>
<organism evidence="2 3">
    <name type="scientific">Lactobacillus iners DSM 13335</name>
    <dbReference type="NCBI Taxonomy" id="525328"/>
    <lineage>
        <taxon>Bacteria</taxon>
        <taxon>Bacillati</taxon>
        <taxon>Bacillota</taxon>
        <taxon>Bacilli</taxon>
        <taxon>Lactobacillales</taxon>
        <taxon>Lactobacillaceae</taxon>
        <taxon>Lactobacillus</taxon>
    </lineage>
</organism>
<keyword evidence="1" id="KW-1133">Transmembrane helix</keyword>
<evidence type="ECO:0000256" key="1">
    <source>
        <dbReference type="SAM" id="Phobius"/>
    </source>
</evidence>
<keyword evidence="1" id="KW-0812">Transmembrane</keyword>
<name>C8PC26_9LACO</name>
<accession>C8PC26</accession>
<keyword evidence="1" id="KW-0472">Membrane</keyword>
<protein>
    <submittedName>
        <fullName evidence="2">Uncharacterized protein</fullName>
    </submittedName>
</protein>
<gene>
    <name evidence="2" type="ORF">HMPREF0520_0646</name>
</gene>
<feature type="transmembrane region" description="Helical" evidence="1">
    <location>
        <begin position="12"/>
        <end position="30"/>
    </location>
</feature>
<dbReference type="AlphaFoldDB" id="C8PC26"/>
<dbReference type="EMBL" id="ACLN01000004">
    <property type="protein sequence ID" value="EEW52325.1"/>
    <property type="molecule type" value="Genomic_DNA"/>
</dbReference>
<keyword evidence="3" id="KW-1185">Reference proteome</keyword>
<sequence>MDFSSVIPNFDFIFPALPTKFCIAFIYYTIIKNKKEVRNEENFKTCANFVVGNGYHYYCRWIKYLGVHLLKNIIINRILTS</sequence>
<evidence type="ECO:0000313" key="3">
    <source>
        <dbReference type="Proteomes" id="UP000004115"/>
    </source>
</evidence>
<reference evidence="2 3" key="1">
    <citation type="submission" date="2009-09" db="EMBL/GenBank/DDBJ databases">
        <authorList>
            <person name="Qin X."/>
            <person name="Bachman B."/>
            <person name="Battles P."/>
            <person name="Bell A."/>
            <person name="Bess C."/>
            <person name="Bickham C."/>
            <person name="Chaboub L."/>
            <person name="Chen D."/>
            <person name="Coyle M."/>
            <person name="Deiros D.R."/>
            <person name="Dinh H."/>
            <person name="Forbes L."/>
            <person name="Fowler G."/>
            <person name="Francisco L."/>
            <person name="Fu Q."/>
            <person name="Gubbala S."/>
            <person name="Hale W."/>
            <person name="Han Y."/>
            <person name="Hemphill L."/>
            <person name="Highlander S.K."/>
            <person name="Hirani K."/>
            <person name="Hogues M."/>
            <person name="Jackson L."/>
            <person name="Jakkamsetti A."/>
            <person name="Javaid M."/>
            <person name="Jiang H."/>
            <person name="Korchina V."/>
            <person name="Kovar C."/>
            <person name="Lara F."/>
            <person name="Lee S."/>
            <person name="Mata R."/>
            <person name="Mathew T."/>
            <person name="Moen C."/>
            <person name="Morales K."/>
            <person name="Munidasa M."/>
            <person name="Nazareth L."/>
            <person name="Ngo R."/>
            <person name="Nguyen L."/>
            <person name="Okwuonu G."/>
            <person name="Ongeri F."/>
            <person name="Patil S."/>
            <person name="Petrosino J."/>
            <person name="Pham C."/>
            <person name="Pham P."/>
            <person name="Pu L.-L."/>
            <person name="Puazo M."/>
            <person name="Raj R."/>
            <person name="Reid J."/>
            <person name="Rouhana J."/>
            <person name="Saada N."/>
            <person name="Shang Y."/>
            <person name="Simmons D."/>
            <person name="Thornton R."/>
            <person name="Warren J."/>
            <person name="Weissenberger G."/>
            <person name="Zhang J."/>
            <person name="Zhang L."/>
            <person name="Zhou C."/>
            <person name="Zhu D."/>
            <person name="Muzny D."/>
            <person name="Worley K."/>
            <person name="Gibbs R."/>
        </authorList>
    </citation>
    <scope>NUCLEOTIDE SEQUENCE [LARGE SCALE GENOMIC DNA]</scope>
    <source>
        <strain evidence="2 3">DSM 13335</strain>
    </source>
</reference>
<dbReference type="HOGENOM" id="CLU_2569502_0_0_9"/>